<keyword evidence="2" id="KW-0413">Isomerase</keyword>
<sequence>MSLSNVSGMPAGQWAPIGFNLLVWTAAISEEMNPVAERLKTIGYDGVECFIDQQDVRVYQQFGDHLKQLGLQSTCVTVVGPDENPASESAKVREQAVVQLKGVVDRAHALGATVICGPFHSAFATFSRREPQPDEYAYSAEVLHTVGEYAKQANIVLAPEALNRFECYLCNTMSQLIELVRKADHSNVRAMFDTHHANMEEKHFPDAIRTIAPVLAHVHISENDRGTPGDGHIPWDDTFRTLSELNYSGWMTIEAFTRNDINFANSINVWREFSKPWDIAENGLKFIKAMQAKYANV</sequence>
<keyword evidence="3" id="KW-1185">Reference proteome</keyword>
<evidence type="ECO:0000313" key="3">
    <source>
        <dbReference type="Proteomes" id="UP000002028"/>
    </source>
</evidence>
<dbReference type="HOGENOM" id="CLU_050006_8_2_10"/>
<proteinExistence type="predicted"/>
<dbReference type="eggNOG" id="COG1082">
    <property type="taxonomic scope" value="Bacteria"/>
</dbReference>
<dbReference type="AlphaFoldDB" id="D2QLV7"/>
<dbReference type="EMBL" id="CP001769">
    <property type="protein sequence ID" value="ADB37313.1"/>
    <property type="molecule type" value="Genomic_DNA"/>
</dbReference>
<dbReference type="PANTHER" id="PTHR12110">
    <property type="entry name" value="HYDROXYPYRUVATE ISOMERASE"/>
    <property type="match status" value="1"/>
</dbReference>
<accession>D2QLV7</accession>
<protein>
    <submittedName>
        <fullName evidence="2">Xylose isomerase domain protein TIM barrel</fullName>
    </submittedName>
</protein>
<dbReference type="Pfam" id="PF01261">
    <property type="entry name" value="AP_endonuc_2"/>
    <property type="match status" value="1"/>
</dbReference>
<evidence type="ECO:0000259" key="1">
    <source>
        <dbReference type="Pfam" id="PF01261"/>
    </source>
</evidence>
<evidence type="ECO:0000313" key="2">
    <source>
        <dbReference type="EMBL" id="ADB37313.1"/>
    </source>
</evidence>
<dbReference type="InterPro" id="IPR036237">
    <property type="entry name" value="Xyl_isomerase-like_sf"/>
</dbReference>
<dbReference type="InterPro" id="IPR013022">
    <property type="entry name" value="Xyl_isomerase-like_TIM-brl"/>
</dbReference>
<name>D2QLV7_SPILD</name>
<dbReference type="Gene3D" id="3.20.20.150">
    <property type="entry name" value="Divalent-metal-dependent TIM barrel enzymes"/>
    <property type="match status" value="1"/>
</dbReference>
<dbReference type="KEGG" id="sli:Slin_1263"/>
<dbReference type="RefSeq" id="WP_012925864.1">
    <property type="nucleotide sequence ID" value="NC_013730.1"/>
</dbReference>
<reference evidence="2 3" key="1">
    <citation type="journal article" date="2010" name="Stand. Genomic Sci.">
        <title>Complete genome sequence of Spirosoma linguale type strain (1).</title>
        <authorList>
            <person name="Lail K."/>
            <person name="Sikorski J."/>
            <person name="Saunders E."/>
            <person name="Lapidus A."/>
            <person name="Glavina Del Rio T."/>
            <person name="Copeland A."/>
            <person name="Tice H."/>
            <person name="Cheng J.-F."/>
            <person name="Lucas S."/>
            <person name="Nolan M."/>
            <person name="Bruce D."/>
            <person name="Goodwin L."/>
            <person name="Pitluck S."/>
            <person name="Ivanova N."/>
            <person name="Mavromatis K."/>
            <person name="Ovchinnikova G."/>
            <person name="Pati A."/>
            <person name="Chen A."/>
            <person name="Palaniappan K."/>
            <person name="Land M."/>
            <person name="Hauser L."/>
            <person name="Chang Y.-J."/>
            <person name="Jeffries C.D."/>
            <person name="Chain P."/>
            <person name="Brettin T."/>
            <person name="Detter J.C."/>
            <person name="Schuetze A."/>
            <person name="Rohde M."/>
            <person name="Tindall B.J."/>
            <person name="Goeker M."/>
            <person name="Bristow J."/>
            <person name="Eisen J.A."/>
            <person name="Markowitz V."/>
            <person name="Hugenholtz P."/>
            <person name="Kyrpides N.C."/>
            <person name="Klenk H.-P."/>
            <person name="Chen F."/>
        </authorList>
    </citation>
    <scope>NUCLEOTIDE SEQUENCE [LARGE SCALE GENOMIC DNA]</scope>
    <source>
        <strain evidence="3">ATCC 33905 / DSM 74 / LMG 10896 / Claus 1</strain>
    </source>
</reference>
<gene>
    <name evidence="2" type="ordered locus">Slin_1263</name>
</gene>
<organism evidence="2 3">
    <name type="scientific">Spirosoma linguale (strain ATCC 33905 / DSM 74 / LMG 10896 / Claus 1)</name>
    <dbReference type="NCBI Taxonomy" id="504472"/>
    <lineage>
        <taxon>Bacteria</taxon>
        <taxon>Pseudomonadati</taxon>
        <taxon>Bacteroidota</taxon>
        <taxon>Cytophagia</taxon>
        <taxon>Cytophagales</taxon>
        <taxon>Cytophagaceae</taxon>
        <taxon>Spirosoma</taxon>
    </lineage>
</organism>
<dbReference type="STRING" id="504472.Slin_1263"/>
<dbReference type="Proteomes" id="UP000002028">
    <property type="component" value="Chromosome"/>
</dbReference>
<dbReference type="InterPro" id="IPR050312">
    <property type="entry name" value="IolE/XylAMocC-like"/>
</dbReference>
<dbReference type="SUPFAM" id="SSF51658">
    <property type="entry name" value="Xylose isomerase-like"/>
    <property type="match status" value="1"/>
</dbReference>
<dbReference type="PANTHER" id="PTHR12110:SF41">
    <property type="entry name" value="INOSOSE DEHYDRATASE"/>
    <property type="match status" value="1"/>
</dbReference>
<dbReference type="GO" id="GO:0016853">
    <property type="term" value="F:isomerase activity"/>
    <property type="evidence" value="ECO:0007669"/>
    <property type="project" value="UniProtKB-KW"/>
</dbReference>
<feature type="domain" description="Xylose isomerase-like TIM barrel" evidence="1">
    <location>
        <begin position="37"/>
        <end position="275"/>
    </location>
</feature>